<dbReference type="InterPro" id="IPR019903">
    <property type="entry name" value="RIC_family"/>
</dbReference>
<dbReference type="GO" id="GO:0046872">
    <property type="term" value="F:metal ion binding"/>
    <property type="evidence" value="ECO:0007669"/>
    <property type="project" value="UniProtKB-KW"/>
</dbReference>
<evidence type="ECO:0000256" key="4">
    <source>
        <dbReference type="ARBA" id="ARBA00023004"/>
    </source>
</evidence>
<evidence type="ECO:0000256" key="3">
    <source>
        <dbReference type="ARBA" id="ARBA00022723"/>
    </source>
</evidence>
<evidence type="ECO:0000313" key="7">
    <source>
        <dbReference type="Proteomes" id="UP000198705"/>
    </source>
</evidence>
<evidence type="ECO:0000259" key="5">
    <source>
        <dbReference type="Pfam" id="PF01814"/>
    </source>
</evidence>
<dbReference type="PANTHER" id="PTHR36438:SF1">
    <property type="entry name" value="IRON-SULFUR CLUSTER REPAIR PROTEIN YTFE"/>
    <property type="match status" value="1"/>
</dbReference>
<evidence type="ECO:0000313" key="6">
    <source>
        <dbReference type="EMBL" id="SFN73547.1"/>
    </source>
</evidence>
<proteinExistence type="predicted"/>
<dbReference type="Gene3D" id="1.20.120.520">
    <property type="entry name" value="nmb1532 protein domain like"/>
    <property type="match status" value="1"/>
</dbReference>
<keyword evidence="7" id="KW-1185">Reference proteome</keyword>
<reference evidence="7" key="1">
    <citation type="submission" date="2016-10" db="EMBL/GenBank/DDBJ databases">
        <authorList>
            <person name="Varghese N."/>
            <person name="Submissions S."/>
        </authorList>
    </citation>
    <scope>NUCLEOTIDE SEQUENCE [LARGE SCALE GENOMIC DNA]</scope>
    <source>
        <strain evidence="7">DSM 23925</strain>
    </source>
</reference>
<dbReference type="RefSeq" id="WP_092207824.1">
    <property type="nucleotide sequence ID" value="NZ_FOVN01000003.1"/>
</dbReference>
<evidence type="ECO:0000256" key="1">
    <source>
        <dbReference type="ARBA" id="ARBA00004496"/>
    </source>
</evidence>
<comment type="subcellular location">
    <subcellularLocation>
        <location evidence="1">Cytoplasm</location>
    </subcellularLocation>
</comment>
<dbReference type="Pfam" id="PF04405">
    <property type="entry name" value="ScdA_N"/>
    <property type="match status" value="1"/>
</dbReference>
<organism evidence="6 7">
    <name type="scientific">Bizionia echini</name>
    <dbReference type="NCBI Taxonomy" id="649333"/>
    <lineage>
        <taxon>Bacteria</taxon>
        <taxon>Pseudomonadati</taxon>
        <taxon>Bacteroidota</taxon>
        <taxon>Flavobacteriia</taxon>
        <taxon>Flavobacteriales</taxon>
        <taxon>Flavobacteriaceae</taxon>
        <taxon>Bizionia</taxon>
    </lineage>
</organism>
<dbReference type="Proteomes" id="UP000198705">
    <property type="component" value="Unassembled WGS sequence"/>
</dbReference>
<dbReference type="Pfam" id="PF01814">
    <property type="entry name" value="Hemerythrin"/>
    <property type="match status" value="1"/>
</dbReference>
<dbReference type="NCBIfam" id="TIGR03652">
    <property type="entry name" value="FeS_repair_RIC"/>
    <property type="match status" value="1"/>
</dbReference>
<dbReference type="PANTHER" id="PTHR36438">
    <property type="entry name" value="IRON-SULFUR CLUSTER REPAIR PROTEIN YTFE"/>
    <property type="match status" value="1"/>
</dbReference>
<name>A0A1I5BFW1_9FLAO</name>
<feature type="domain" description="Hemerythrin-like" evidence="5">
    <location>
        <begin position="87"/>
        <end position="234"/>
    </location>
</feature>
<dbReference type="InterPro" id="IPR012312">
    <property type="entry name" value="Hemerythrin-like"/>
</dbReference>
<protein>
    <submittedName>
        <fullName evidence="6">Regulator of cell morphogenesis and NO signaling</fullName>
    </submittedName>
</protein>
<dbReference type="AlphaFoldDB" id="A0A1I5BFW1"/>
<dbReference type="OrthoDB" id="9797132at2"/>
<evidence type="ECO:0000256" key="2">
    <source>
        <dbReference type="ARBA" id="ARBA00022490"/>
    </source>
</evidence>
<keyword evidence="4" id="KW-0408">Iron</keyword>
<dbReference type="EMBL" id="FOVN01000003">
    <property type="protein sequence ID" value="SFN73547.1"/>
    <property type="molecule type" value="Genomic_DNA"/>
</dbReference>
<dbReference type="Gene3D" id="1.10.3910.10">
    <property type="entry name" value="SP0561-like"/>
    <property type="match status" value="1"/>
</dbReference>
<dbReference type="STRING" id="649333.SAMN04487989_103105"/>
<accession>A0A1I5BFW1</accession>
<keyword evidence="2" id="KW-0963">Cytoplasm</keyword>
<dbReference type="GO" id="GO:0005737">
    <property type="term" value="C:cytoplasm"/>
    <property type="evidence" value="ECO:0007669"/>
    <property type="project" value="UniProtKB-SubCell"/>
</dbReference>
<dbReference type="InterPro" id="IPR038062">
    <property type="entry name" value="ScdA-like_N_sf"/>
</dbReference>
<keyword evidence="3" id="KW-0479">Metal-binding</keyword>
<gene>
    <name evidence="6" type="ORF">SAMN04487989_103105</name>
</gene>
<sequence>METLHKNLSKPIGEFVADDFRTAAVFSNYGIDFCCKGHRTVEEVCNKNGVNPDELLNKLDAVLNSNSNNAIDYKSWPLDLLADYIEKTHHRYVEEKIPVLRQFLDKLCRVHGGNHPELFKINELFTGSAGELSAHMKKEELILFPFIKKMVKASLDGQAIEAPHFGTVENPIAMMMEEHDNEGERFRKIALITNNYTPPADACNTYKVTFAMLEEFEKDLHLHIHLENNILFPEAAKLEQRFFAE</sequence>